<reference evidence="2 3" key="1">
    <citation type="submission" date="2019-07" db="EMBL/GenBank/DDBJ databases">
        <title>Analysis of the biochemical properties, biological activity and biotechnological potential of siderophores and biosurfactants produced by Antarctic psychrotolerant bacteria.</title>
        <authorList>
            <person name="Styczynski M."/>
            <person name="Krucon T."/>
            <person name="Decewicz P."/>
            <person name="Dziewit L."/>
        </authorList>
    </citation>
    <scope>NUCLEOTIDE SEQUENCE [LARGE SCALE GENOMIC DNA]</scope>
    <source>
        <strain evidence="2 3">ANT_H27</strain>
    </source>
</reference>
<comment type="caution">
    <text evidence="2">The sequence shown here is derived from an EMBL/GenBank/DDBJ whole genome shotgun (WGS) entry which is preliminary data.</text>
</comment>
<sequence>MMIYSEIGTASTICLDFDAKHASMVQDLEDCQSWLDSLDVLYVVDRSVSGGHHVYVPLVEALDCHLARFLVEQLGTWWDSLDPSPHRVAKHGCIRVPGSRHKNGGYQELVTNFDHAATIFEIRNSAEAVALLLEAALPLQVETHGDASPSTGPAPAAPTVPPARSYGTSPKYHRTKSLARSIAEGASYEGLYSSPSEARMAAMCSLVASGWSDDQIHTGLINGQLPGLAALYQKYRDQGSRQTRINAEISKARNFAEKQGHPLRKVPVRKSHINDTINSQRGDTHGEIRRMRALLDLFDLRLAKQRSGIYLRFLLRALFEFSHKTGKTRVAVGCRALAVAMGVDHSTVARRLKDLAALPDSPVTKVKSGHGLEADEYELSLAPADALVANDRRLAAGKIYSIRPVFRALGPVAALVYESIEKTPHQSRQTIARSTGLSGTAVYDALRTMAELGMIEIVHGEWRIVRSANLRLLADMMGVLDEISAQISLYRAQRQTWHETLASRPTSPLYIAPLAEHEIYDHEMNEYWVPPDDYPDRSLVDIALMTPYARIGQTQGLAA</sequence>
<organism evidence="2 3">
    <name type="scientific">Paeniglutamicibacter gangotriensis</name>
    <dbReference type="NCBI Taxonomy" id="254787"/>
    <lineage>
        <taxon>Bacteria</taxon>
        <taxon>Bacillati</taxon>
        <taxon>Actinomycetota</taxon>
        <taxon>Actinomycetes</taxon>
        <taxon>Micrococcales</taxon>
        <taxon>Micrococcaceae</taxon>
        <taxon>Paeniglutamicibacter</taxon>
    </lineage>
</organism>
<feature type="region of interest" description="Disordered" evidence="1">
    <location>
        <begin position="143"/>
        <end position="172"/>
    </location>
</feature>
<name>A0A5B0E756_9MICC</name>
<dbReference type="OrthoDB" id="3211423at2"/>
<dbReference type="RefSeq" id="WP_149620992.1">
    <property type="nucleotide sequence ID" value="NZ_VOBL01000033.1"/>
</dbReference>
<dbReference type="Proteomes" id="UP000323856">
    <property type="component" value="Unassembled WGS sequence"/>
</dbReference>
<proteinExistence type="predicted"/>
<dbReference type="AlphaFoldDB" id="A0A5B0E756"/>
<evidence type="ECO:0000313" key="3">
    <source>
        <dbReference type="Proteomes" id="UP000323856"/>
    </source>
</evidence>
<evidence type="ECO:0000256" key="1">
    <source>
        <dbReference type="SAM" id="MobiDB-lite"/>
    </source>
</evidence>
<dbReference type="EMBL" id="VOBL01000033">
    <property type="protein sequence ID" value="KAA0973209.1"/>
    <property type="molecule type" value="Genomic_DNA"/>
</dbReference>
<protein>
    <submittedName>
        <fullName evidence="2">Uncharacterized protein</fullName>
    </submittedName>
</protein>
<dbReference type="InterPro" id="IPR036390">
    <property type="entry name" value="WH_DNA-bd_sf"/>
</dbReference>
<accession>A0A5B0E756</accession>
<evidence type="ECO:0000313" key="2">
    <source>
        <dbReference type="EMBL" id="KAA0973209.1"/>
    </source>
</evidence>
<dbReference type="SUPFAM" id="SSF46785">
    <property type="entry name" value="Winged helix' DNA-binding domain"/>
    <property type="match status" value="1"/>
</dbReference>
<gene>
    <name evidence="2" type="ORF">FQ154_19345</name>
</gene>